<dbReference type="Gene3D" id="3.30.200.160">
    <property type="entry name" value="TFIIIC, subcomplex tauA, subunit Sfc1, barrel domain"/>
    <property type="match status" value="1"/>
</dbReference>
<evidence type="ECO:0000259" key="6">
    <source>
        <dbReference type="Pfam" id="PF09734"/>
    </source>
</evidence>
<dbReference type="Proteomes" id="UP000796880">
    <property type="component" value="Unassembled WGS sequence"/>
</dbReference>
<keyword evidence="4" id="KW-0539">Nucleus</keyword>
<dbReference type="Pfam" id="PF17682">
    <property type="entry name" value="Tau95_N"/>
    <property type="match status" value="1"/>
</dbReference>
<keyword evidence="3" id="KW-0804">Transcription</keyword>
<organism evidence="8 9">
    <name type="scientific">Rhamnella rubrinervis</name>
    <dbReference type="NCBI Taxonomy" id="2594499"/>
    <lineage>
        <taxon>Eukaryota</taxon>
        <taxon>Viridiplantae</taxon>
        <taxon>Streptophyta</taxon>
        <taxon>Embryophyta</taxon>
        <taxon>Tracheophyta</taxon>
        <taxon>Spermatophyta</taxon>
        <taxon>Magnoliopsida</taxon>
        <taxon>eudicotyledons</taxon>
        <taxon>Gunneridae</taxon>
        <taxon>Pentapetalae</taxon>
        <taxon>rosids</taxon>
        <taxon>fabids</taxon>
        <taxon>Rosales</taxon>
        <taxon>Rhamnaceae</taxon>
        <taxon>rhamnoid group</taxon>
        <taxon>Rhamneae</taxon>
        <taxon>Rhamnella</taxon>
    </lineage>
</organism>
<evidence type="ECO:0000313" key="8">
    <source>
        <dbReference type="EMBL" id="KAF3432598.1"/>
    </source>
</evidence>
<dbReference type="GO" id="GO:0005634">
    <property type="term" value="C:nucleus"/>
    <property type="evidence" value="ECO:0007669"/>
    <property type="project" value="UniProtKB-SubCell"/>
</dbReference>
<dbReference type="InterPro" id="IPR041499">
    <property type="entry name" value="Tfc1/Sfc1_N"/>
</dbReference>
<dbReference type="GO" id="GO:0001003">
    <property type="term" value="F:RNA polymerase III type 2 promoter sequence-specific DNA binding"/>
    <property type="evidence" value="ECO:0007669"/>
    <property type="project" value="TreeGrafter"/>
</dbReference>
<evidence type="ECO:0000256" key="3">
    <source>
        <dbReference type="ARBA" id="ARBA00023163"/>
    </source>
</evidence>
<dbReference type="Pfam" id="PF09734">
    <property type="entry name" value="Tau95"/>
    <property type="match status" value="1"/>
</dbReference>
<feature type="compositionally biased region" description="Acidic residues" evidence="5">
    <location>
        <begin position="551"/>
        <end position="573"/>
    </location>
</feature>
<comment type="caution">
    <text evidence="8">The sequence shown here is derived from an EMBL/GenBank/DDBJ whole genome shotgun (WGS) entry which is preliminary data.</text>
</comment>
<feature type="region of interest" description="Disordered" evidence="5">
    <location>
        <begin position="93"/>
        <end position="120"/>
    </location>
</feature>
<evidence type="ECO:0000256" key="1">
    <source>
        <dbReference type="ARBA" id="ARBA00004123"/>
    </source>
</evidence>
<dbReference type="GO" id="GO:0001002">
    <property type="term" value="F:RNA polymerase III type 1 promoter sequence-specific DNA binding"/>
    <property type="evidence" value="ECO:0007669"/>
    <property type="project" value="TreeGrafter"/>
</dbReference>
<evidence type="ECO:0000256" key="4">
    <source>
        <dbReference type="ARBA" id="ARBA00023242"/>
    </source>
</evidence>
<evidence type="ECO:0000256" key="2">
    <source>
        <dbReference type="ARBA" id="ARBA00023125"/>
    </source>
</evidence>
<dbReference type="InterPro" id="IPR019136">
    <property type="entry name" value="TF_IIIC_su-5_HTH"/>
</dbReference>
<proteinExistence type="predicted"/>
<evidence type="ECO:0000313" key="9">
    <source>
        <dbReference type="Proteomes" id="UP000796880"/>
    </source>
</evidence>
<dbReference type="EMBL" id="VOIH02000012">
    <property type="protein sequence ID" value="KAF3432598.1"/>
    <property type="molecule type" value="Genomic_DNA"/>
</dbReference>
<evidence type="ECO:0000259" key="7">
    <source>
        <dbReference type="Pfam" id="PF17682"/>
    </source>
</evidence>
<feature type="domain" description="Transcription factor IIIC subunit 5 HTH" evidence="6">
    <location>
        <begin position="224"/>
        <end position="337"/>
    </location>
</feature>
<feature type="region of interest" description="Disordered" evidence="5">
    <location>
        <begin position="535"/>
        <end position="573"/>
    </location>
</feature>
<gene>
    <name evidence="8" type="ORF">FNV43_RR27338</name>
</gene>
<comment type="subcellular location">
    <subcellularLocation>
        <location evidence="1">Nucleus</location>
    </subcellularLocation>
</comment>
<feature type="compositionally biased region" description="Polar residues" evidence="5">
    <location>
        <begin position="93"/>
        <end position="116"/>
    </location>
</feature>
<sequence>MGVIKDGKVAGFLPSAEAFAVHYPGYPLSMSRAVKTLGGTEGIQKARSSQSNRLELHFRPEDPYSHPTYGDLRPCNNLLLKIYKNKSTNLSGQSAEVSNGTGLQDKTNLDNRTLTSIPEDGLIPSTKEVEAQISEDNQTNICADIVARILDAYHFDGMVDYQHLVAVHADVSSRKKRDWMEVEDPPIKKGGLIDGDKEDVMILVPPLFAPKDVPENLVLRPSVTLSSKKNQEGFVQPDWEVPKRINWEEYIPQGSEQWESQMDVTKLFDEKPIWPKDSLIERLLDKGYNFSGHTLRRILSRVAYYFSSGPFLRFWIRKGYDPRKDPHSRMYQRIDFRVHPSLRSYNEANTANQMKHRWEDICTFRVFPFKCQTSLQLCELADDYIQQEIRKPQSQTACTFGTGWFSYHRLDNLRCRVAIRFLSVYPKSGAEHLLKAATESFEKSKKRCGRDNIILSEEEHHETNAGPEDVLEPSNVDDEEVYIMEEDIEEDEAEEATNVYEELDLAEDGEISLQSDSYLNVESISRTHLQELFGSFPSTEEGGNKTREANISDEEYEILEQDSDGNFSDEDDY</sequence>
<evidence type="ECO:0000256" key="5">
    <source>
        <dbReference type="SAM" id="MobiDB-lite"/>
    </source>
</evidence>
<dbReference type="InterPro" id="IPR040454">
    <property type="entry name" value="TF_IIIC_Tfc1/Sfc1"/>
</dbReference>
<name>A0A8K0GQ23_9ROSA</name>
<keyword evidence="9" id="KW-1185">Reference proteome</keyword>
<dbReference type="GO" id="GO:0000127">
    <property type="term" value="C:transcription factor TFIIIC complex"/>
    <property type="evidence" value="ECO:0007669"/>
    <property type="project" value="InterPro"/>
</dbReference>
<feature type="domain" description="Transcription factor IIIC subunit Tfc1/Sfc1 triple barrel" evidence="7">
    <location>
        <begin position="20"/>
        <end position="163"/>
    </location>
</feature>
<dbReference type="PANTHER" id="PTHR13230">
    <property type="entry name" value="GENERAL TRANSCRIPTION FACTOR IIIC, POLYPEPTIDE 5"/>
    <property type="match status" value="1"/>
</dbReference>
<evidence type="ECO:0008006" key="10">
    <source>
        <dbReference type="Google" id="ProtNLM"/>
    </source>
</evidence>
<protein>
    <recommendedName>
        <fullName evidence="10">General transcription factor 3C polypeptide 5</fullName>
    </recommendedName>
</protein>
<dbReference type="InterPro" id="IPR042536">
    <property type="entry name" value="TFIIIC_tauA_Sfc1"/>
</dbReference>
<dbReference type="PANTHER" id="PTHR13230:SF5">
    <property type="entry name" value="GENERAL TRANSCRIPTION FACTOR 3C POLYPEPTIDE 5"/>
    <property type="match status" value="1"/>
</dbReference>
<reference evidence="8" key="1">
    <citation type="submission" date="2020-03" db="EMBL/GenBank/DDBJ databases">
        <title>A high-quality chromosome-level genome assembly of a woody plant with both climbing and erect habits, Rhamnella rubrinervis.</title>
        <authorList>
            <person name="Lu Z."/>
            <person name="Yang Y."/>
            <person name="Zhu X."/>
            <person name="Sun Y."/>
        </authorList>
    </citation>
    <scope>NUCLEOTIDE SEQUENCE</scope>
    <source>
        <strain evidence="8">BYM</strain>
        <tissue evidence="8">Leaf</tissue>
    </source>
</reference>
<accession>A0A8K0GQ23</accession>
<dbReference type="GO" id="GO:0006384">
    <property type="term" value="P:transcription initiation at RNA polymerase III promoter"/>
    <property type="evidence" value="ECO:0007669"/>
    <property type="project" value="InterPro"/>
</dbReference>
<dbReference type="AlphaFoldDB" id="A0A8K0GQ23"/>
<dbReference type="OrthoDB" id="5598268at2759"/>
<keyword evidence="2" id="KW-0238">DNA-binding</keyword>